<accession>A0AA39UB13</accession>
<gene>
    <name evidence="2" type="ORF">EDD18DRAFT_1206670</name>
</gene>
<keyword evidence="3" id="KW-1185">Reference proteome</keyword>
<evidence type="ECO:0000256" key="1">
    <source>
        <dbReference type="SAM" id="SignalP"/>
    </source>
</evidence>
<evidence type="ECO:0000313" key="3">
    <source>
        <dbReference type="Proteomes" id="UP001175228"/>
    </source>
</evidence>
<keyword evidence="1" id="KW-0732">Signal</keyword>
<name>A0AA39UB13_9AGAR</name>
<dbReference type="AlphaFoldDB" id="A0AA39UB13"/>
<sequence length="76" mass="8784">MKFSWVSALFLHCSPSLAHYIASLQVVQVLPPSYVLMALSNDPVRNDSTLDSVCNLNHTRNCCRRRREQPWIQLQQ</sequence>
<feature type="chain" id="PRO_5041396069" description="Hydrophobin" evidence="1">
    <location>
        <begin position="19"/>
        <end position="76"/>
    </location>
</feature>
<feature type="signal peptide" evidence="1">
    <location>
        <begin position="1"/>
        <end position="18"/>
    </location>
</feature>
<organism evidence="2 3">
    <name type="scientific">Armillaria luteobubalina</name>
    <dbReference type="NCBI Taxonomy" id="153913"/>
    <lineage>
        <taxon>Eukaryota</taxon>
        <taxon>Fungi</taxon>
        <taxon>Dikarya</taxon>
        <taxon>Basidiomycota</taxon>
        <taxon>Agaricomycotina</taxon>
        <taxon>Agaricomycetes</taxon>
        <taxon>Agaricomycetidae</taxon>
        <taxon>Agaricales</taxon>
        <taxon>Marasmiineae</taxon>
        <taxon>Physalacriaceae</taxon>
        <taxon>Armillaria</taxon>
    </lineage>
</organism>
<protein>
    <recommendedName>
        <fullName evidence="4">Hydrophobin</fullName>
    </recommendedName>
</protein>
<evidence type="ECO:0000313" key="2">
    <source>
        <dbReference type="EMBL" id="KAK0479878.1"/>
    </source>
</evidence>
<evidence type="ECO:0008006" key="4">
    <source>
        <dbReference type="Google" id="ProtNLM"/>
    </source>
</evidence>
<dbReference type="EMBL" id="JAUEPU010000085">
    <property type="protein sequence ID" value="KAK0479878.1"/>
    <property type="molecule type" value="Genomic_DNA"/>
</dbReference>
<reference evidence="2" key="1">
    <citation type="submission" date="2023-06" db="EMBL/GenBank/DDBJ databases">
        <authorList>
            <consortium name="Lawrence Berkeley National Laboratory"/>
            <person name="Ahrendt S."/>
            <person name="Sahu N."/>
            <person name="Indic B."/>
            <person name="Wong-Bajracharya J."/>
            <person name="Merenyi Z."/>
            <person name="Ke H.-M."/>
            <person name="Monk M."/>
            <person name="Kocsube S."/>
            <person name="Drula E."/>
            <person name="Lipzen A."/>
            <person name="Balint B."/>
            <person name="Henrissat B."/>
            <person name="Andreopoulos B."/>
            <person name="Martin F.M."/>
            <person name="Harder C.B."/>
            <person name="Rigling D."/>
            <person name="Ford K.L."/>
            <person name="Foster G.D."/>
            <person name="Pangilinan J."/>
            <person name="Papanicolaou A."/>
            <person name="Barry K."/>
            <person name="LaButti K."/>
            <person name="Viragh M."/>
            <person name="Koriabine M."/>
            <person name="Yan M."/>
            <person name="Riley R."/>
            <person name="Champramary S."/>
            <person name="Plett K.L."/>
            <person name="Tsai I.J."/>
            <person name="Slot J."/>
            <person name="Sipos G."/>
            <person name="Plett J."/>
            <person name="Nagy L.G."/>
            <person name="Grigoriev I.V."/>
        </authorList>
    </citation>
    <scope>NUCLEOTIDE SEQUENCE</scope>
    <source>
        <strain evidence="2">HWK02</strain>
    </source>
</reference>
<dbReference type="Proteomes" id="UP001175228">
    <property type="component" value="Unassembled WGS sequence"/>
</dbReference>
<comment type="caution">
    <text evidence="2">The sequence shown here is derived from an EMBL/GenBank/DDBJ whole genome shotgun (WGS) entry which is preliminary data.</text>
</comment>
<proteinExistence type="predicted"/>